<protein>
    <recommendedName>
        <fullName evidence="4">Leucine-binding protein domain-containing protein</fullName>
    </recommendedName>
</protein>
<evidence type="ECO:0000256" key="2">
    <source>
        <dbReference type="ARBA" id="ARBA00022729"/>
    </source>
</evidence>
<dbReference type="InterPro" id="IPR028082">
    <property type="entry name" value="Peripla_BP_I"/>
</dbReference>
<evidence type="ECO:0000259" key="4">
    <source>
        <dbReference type="Pfam" id="PF13458"/>
    </source>
</evidence>
<dbReference type="SUPFAM" id="SSF53822">
    <property type="entry name" value="Periplasmic binding protein-like I"/>
    <property type="match status" value="1"/>
</dbReference>
<evidence type="ECO:0000256" key="3">
    <source>
        <dbReference type="SAM" id="SignalP"/>
    </source>
</evidence>
<evidence type="ECO:0000313" key="6">
    <source>
        <dbReference type="Proteomes" id="UP001055125"/>
    </source>
</evidence>
<name>A0ABQ4S420_9HYPH</name>
<reference evidence="5" key="2">
    <citation type="submission" date="2021-08" db="EMBL/GenBank/DDBJ databases">
        <authorList>
            <person name="Tani A."/>
            <person name="Ola A."/>
            <person name="Ogura Y."/>
            <person name="Katsura K."/>
            <person name="Hayashi T."/>
        </authorList>
    </citation>
    <scope>NUCLEOTIDE SEQUENCE</scope>
    <source>
        <strain evidence="5">DSM 19015</strain>
    </source>
</reference>
<feature type="signal peptide" evidence="3">
    <location>
        <begin position="1"/>
        <end position="24"/>
    </location>
</feature>
<comment type="caution">
    <text evidence="5">The sequence shown here is derived from an EMBL/GenBank/DDBJ whole genome shotgun (WGS) entry which is preliminary data.</text>
</comment>
<evidence type="ECO:0000256" key="1">
    <source>
        <dbReference type="ARBA" id="ARBA00010062"/>
    </source>
</evidence>
<accession>A0ABQ4S420</accession>
<organism evidence="5 6">
    <name type="scientific">Methylobacterium iners</name>
    <dbReference type="NCBI Taxonomy" id="418707"/>
    <lineage>
        <taxon>Bacteria</taxon>
        <taxon>Pseudomonadati</taxon>
        <taxon>Pseudomonadota</taxon>
        <taxon>Alphaproteobacteria</taxon>
        <taxon>Hyphomicrobiales</taxon>
        <taxon>Methylobacteriaceae</taxon>
        <taxon>Methylobacterium</taxon>
    </lineage>
</organism>
<keyword evidence="6" id="KW-1185">Reference proteome</keyword>
<dbReference type="EMBL" id="BPQP01000061">
    <property type="protein sequence ID" value="GJD96435.1"/>
    <property type="molecule type" value="Genomic_DNA"/>
</dbReference>
<evidence type="ECO:0000313" key="5">
    <source>
        <dbReference type="EMBL" id="GJD96435.1"/>
    </source>
</evidence>
<keyword evidence="2 3" id="KW-0732">Signal</keyword>
<comment type="similarity">
    <text evidence="1">Belongs to the leucine-binding protein family.</text>
</comment>
<reference evidence="5" key="1">
    <citation type="journal article" date="2021" name="Front. Microbiol.">
        <title>Comprehensive Comparative Genomics and Phenotyping of Methylobacterium Species.</title>
        <authorList>
            <person name="Alessa O."/>
            <person name="Ogura Y."/>
            <person name="Fujitani Y."/>
            <person name="Takami H."/>
            <person name="Hayashi T."/>
            <person name="Sahin N."/>
            <person name="Tani A."/>
        </authorList>
    </citation>
    <scope>NUCLEOTIDE SEQUENCE</scope>
    <source>
        <strain evidence="5">DSM 19015</strain>
    </source>
</reference>
<dbReference type="InterPro" id="IPR028081">
    <property type="entry name" value="Leu-bd"/>
</dbReference>
<gene>
    <name evidence="5" type="ORF">OCOJLMKI_3656</name>
</gene>
<dbReference type="RefSeq" id="WP_238245541.1">
    <property type="nucleotide sequence ID" value="NZ_BPQP01000061.1"/>
</dbReference>
<dbReference type="Pfam" id="PF13458">
    <property type="entry name" value="Peripla_BP_6"/>
    <property type="match status" value="1"/>
</dbReference>
<feature type="chain" id="PRO_5046968384" description="Leucine-binding protein domain-containing protein" evidence="3">
    <location>
        <begin position="25"/>
        <end position="437"/>
    </location>
</feature>
<dbReference type="Gene3D" id="3.40.50.2300">
    <property type="match status" value="2"/>
</dbReference>
<dbReference type="Proteomes" id="UP001055125">
    <property type="component" value="Unassembled WGS sequence"/>
</dbReference>
<feature type="domain" description="Leucine-binding protein" evidence="4">
    <location>
        <begin position="28"/>
        <end position="388"/>
    </location>
</feature>
<sequence>MMSIRALRLAALCVALLHAGSAVAAEPIVLSLLTNRTGPSSAVGARVANGMRDYLEMLNQRDGGIGGTRVQVEECEVASDLERGLACYEAARKAGAVLVSPPDRALTRALVEPSARDRIPLLSLADGFPIGTRGDVMPWVFNPSAWVLGGLTITVSYLAEKAGGLGELKDLSIGLAYSTGADPAALATLRDLAARYGFATPLFALEETERDDEVWERIGRQPPNHLILLGQGVQAGISVERALKVGFPADRLIALRWPDEAVLRKAGSAGRGFKEISRHAFGDAFPAFDEIDLHVVDRGLSRTPKTGSGETHYNRGIYNAVLLAEAIRNAQRRGAPGALKGEDLRRGLETLSIDDVRWKELGLSGFARAVAFTCMDHGGHPPGFVQVWDGAKWLPAAGPIPQMSEAVDARLDQVVAEFLGANPGWPARAEPCDQPPT</sequence>
<proteinExistence type="inferred from homology"/>